<feature type="transmembrane region" description="Helical" evidence="1">
    <location>
        <begin position="391"/>
        <end position="411"/>
    </location>
</feature>
<feature type="transmembrane region" description="Helical" evidence="1">
    <location>
        <begin position="256"/>
        <end position="278"/>
    </location>
</feature>
<evidence type="ECO:0000313" key="3">
    <source>
        <dbReference type="EMBL" id="PWU22712.1"/>
    </source>
</evidence>
<feature type="transmembrane region" description="Helical" evidence="1">
    <location>
        <begin position="189"/>
        <end position="209"/>
    </location>
</feature>
<proteinExistence type="predicted"/>
<feature type="transmembrane region" description="Helical" evidence="1">
    <location>
        <begin position="352"/>
        <end position="371"/>
    </location>
</feature>
<dbReference type="EMBL" id="PSRQ01000058">
    <property type="protein sequence ID" value="PWU22712.1"/>
    <property type="molecule type" value="Genomic_DNA"/>
</dbReference>
<sequence length="600" mass="67387">MIKNPINKLLRWSGWRVVAAELPFCFAIGVVSFVLVMDLFLHAGRSITFDGRVHSTTIAQFSQMIADKSFPLGWSSGWSVYGFPLALYAHQLTSYLGAAINFIVHDPQLAYNYMYLLGAISSGVVFYCFIRLFTGKWSSYAASVLFTFAPYRIVNIYTRGALPEFFVTTFLILCLFGLTLLARKRTLSGFITLVVGVVGVCLTHPMMLIPLGVLVILYGIYVLVQSIHSSSILPLRRGGSLFPSSLISTLYSLFSHSFVVLTLLAGLIGLLISSYYIIPLRLDIKYVHYGLEKNHIRLNQAPTLEQLLSPDWLYFGPYHPGPPSENFKIGVIEVGVLLCGVFLLLQKKKKGGLLTTWLIISLISIALSLHSSEWLYTHIAFLGNIQYPWRMLSATIIAIPVVAALVFEEILNESMEKGREWSAIVFAFIVLLARVPAAYGKNYLVQPPDAYFYVQPNLHTANLTTIWMDDVLSYPSKDHQADIIAGQGSITSEQVREQSRTYTIQATSQLRLIDYTFYYPGWHAYVDGVETPIEFQDYSHKGVITYSVPSGTHTVELKFKPTKLRWVSYGLSVIGVLAFLGIASWLYSNERRRFNQSPDC</sequence>
<keyword evidence="1" id="KW-0472">Membrane</keyword>
<name>A0A317JMW6_9BACT</name>
<dbReference type="InterPro" id="IPR018776">
    <property type="entry name" value="Membrane_prot_PTPS-rel_domain"/>
</dbReference>
<feature type="transmembrane region" description="Helical" evidence="1">
    <location>
        <begin position="423"/>
        <end position="439"/>
    </location>
</feature>
<feature type="transmembrane region" description="Helical" evidence="1">
    <location>
        <begin position="215"/>
        <end position="235"/>
    </location>
</feature>
<evidence type="ECO:0000259" key="2">
    <source>
        <dbReference type="Pfam" id="PF10131"/>
    </source>
</evidence>
<dbReference type="Pfam" id="PF10131">
    <property type="entry name" value="PTPS_related"/>
    <property type="match status" value="1"/>
</dbReference>
<feature type="domain" description="Membrane protein 6-pyruvoyl-tetrahydropterin synthase-related" evidence="2">
    <location>
        <begin position="95"/>
        <end position="430"/>
    </location>
</feature>
<feature type="transmembrane region" description="Helical" evidence="1">
    <location>
        <begin position="165"/>
        <end position="182"/>
    </location>
</feature>
<comment type="caution">
    <text evidence="3">The sequence shown here is derived from an EMBL/GenBank/DDBJ whole genome shotgun (WGS) entry which is preliminary data.</text>
</comment>
<feature type="transmembrane region" description="Helical" evidence="1">
    <location>
        <begin position="110"/>
        <end position="130"/>
    </location>
</feature>
<accession>A0A317JMW6</accession>
<keyword evidence="1" id="KW-1133">Transmembrane helix</keyword>
<feature type="transmembrane region" description="Helical" evidence="1">
    <location>
        <begin position="20"/>
        <end position="41"/>
    </location>
</feature>
<organism evidence="3 4">
    <name type="scientific">Candidatus Cerribacteria bacterium 'Amazon FNV 2010 28 9'</name>
    <dbReference type="NCBI Taxonomy" id="2081795"/>
    <lineage>
        <taxon>Bacteria</taxon>
        <taxon>Candidatus Cerribacteria</taxon>
    </lineage>
</organism>
<gene>
    <name evidence="3" type="ORF">C5B42_05280</name>
</gene>
<dbReference type="Proteomes" id="UP000246104">
    <property type="component" value="Unassembled WGS sequence"/>
</dbReference>
<protein>
    <recommendedName>
        <fullName evidence="2">Membrane protein 6-pyruvoyl-tetrahydropterin synthase-related domain-containing protein</fullName>
    </recommendedName>
</protein>
<evidence type="ECO:0000313" key="4">
    <source>
        <dbReference type="Proteomes" id="UP000246104"/>
    </source>
</evidence>
<keyword evidence="1" id="KW-0812">Transmembrane</keyword>
<evidence type="ECO:0000256" key="1">
    <source>
        <dbReference type="SAM" id="Phobius"/>
    </source>
</evidence>
<feature type="transmembrane region" description="Helical" evidence="1">
    <location>
        <begin position="566"/>
        <end position="587"/>
    </location>
</feature>
<reference evidence="3 4" key="1">
    <citation type="submission" date="2018-02" db="EMBL/GenBank/DDBJ databases">
        <title>Genomic Reconstructions from Amazon Rainforest and Pasture Soil Reveal Novel Insights into the Physiology of Candidate Phyla in Tropical Sites.</title>
        <authorList>
            <person name="Kroeger M.E."/>
            <person name="Delmont T."/>
            <person name="Eren A.M."/>
            <person name="Guo J."/>
            <person name="Meyer K.M."/>
            <person name="Khan K."/>
            <person name="Rodrigues J.L.M."/>
            <person name="Bohannan B.J.M."/>
            <person name="Tringe S."/>
            <person name="Borges C.D."/>
            <person name="Tiedje J."/>
            <person name="Tsai S.M."/>
            <person name="Nusslein K."/>
        </authorList>
    </citation>
    <scope>NUCLEOTIDE SEQUENCE [LARGE SCALE GENOMIC DNA]</scope>
    <source>
        <strain evidence="3">Amazon FNV 2010 28 9</strain>
    </source>
</reference>
<feature type="transmembrane region" description="Helical" evidence="1">
    <location>
        <begin position="85"/>
        <end position="104"/>
    </location>
</feature>
<dbReference type="AlphaFoldDB" id="A0A317JMW6"/>
<feature type="transmembrane region" description="Helical" evidence="1">
    <location>
        <begin position="327"/>
        <end position="345"/>
    </location>
</feature>